<protein>
    <submittedName>
        <fullName evidence="1">Uncharacterized protein</fullName>
    </submittedName>
</protein>
<dbReference type="EMBL" id="BJVR01000105">
    <property type="protein sequence ID" value="GEL51915.1"/>
    <property type="molecule type" value="Genomic_DNA"/>
</dbReference>
<dbReference type="SUPFAM" id="SSF47413">
    <property type="entry name" value="lambda repressor-like DNA-binding domains"/>
    <property type="match status" value="1"/>
</dbReference>
<evidence type="ECO:0000313" key="1">
    <source>
        <dbReference type="EMBL" id="GEL51915.1"/>
    </source>
</evidence>
<comment type="caution">
    <text evidence="1">The sequence shown here is derived from an EMBL/GenBank/DDBJ whole genome shotgun (WGS) entry which is preliminary data.</text>
</comment>
<name>A0A511FSN0_9PROT</name>
<dbReference type="AlphaFoldDB" id="A0A511FSN0"/>
<organism evidence="1 2">
    <name type="scientific">Acetobacter tropicalis</name>
    <dbReference type="NCBI Taxonomy" id="104102"/>
    <lineage>
        <taxon>Bacteria</taxon>
        <taxon>Pseudomonadati</taxon>
        <taxon>Pseudomonadota</taxon>
        <taxon>Alphaproteobacteria</taxon>
        <taxon>Acetobacterales</taxon>
        <taxon>Acetobacteraceae</taxon>
        <taxon>Acetobacter</taxon>
    </lineage>
</organism>
<evidence type="ECO:0000313" key="2">
    <source>
        <dbReference type="Proteomes" id="UP000321800"/>
    </source>
</evidence>
<gene>
    <name evidence="1" type="ORF">ATR01nite_29900</name>
</gene>
<dbReference type="GO" id="GO:0003677">
    <property type="term" value="F:DNA binding"/>
    <property type="evidence" value="ECO:0007669"/>
    <property type="project" value="InterPro"/>
</dbReference>
<dbReference type="InterPro" id="IPR010982">
    <property type="entry name" value="Lambda_DNA-bd_dom_sf"/>
</dbReference>
<accession>A0A511FSN0</accession>
<reference evidence="1 2" key="1">
    <citation type="submission" date="2019-07" db="EMBL/GenBank/DDBJ databases">
        <title>Whole genome shotgun sequence of Acetobacter tropicalis NBRC 16470.</title>
        <authorList>
            <person name="Hosoyama A."/>
            <person name="Uohara A."/>
            <person name="Ohji S."/>
            <person name="Ichikawa N."/>
        </authorList>
    </citation>
    <scope>NUCLEOTIDE SEQUENCE [LARGE SCALE GENOMIC DNA]</scope>
    <source>
        <strain evidence="1 2">NBRC 16470</strain>
    </source>
</reference>
<dbReference type="Proteomes" id="UP000321800">
    <property type="component" value="Unassembled WGS sequence"/>
</dbReference>
<sequence length="166" mass="18864">MTMTKKEALCIKTDKFSVKKLSASPITQEDRGYARAAVRLTVARAIWTLWDSMRENEGVDQAWLVERLDSNKGRVSRLLNSPGNWTLDTIADLLEAMEARLTLVRVERYQEIDTDSTVRPSLAGMRDHPRLWNVVAHSFENNEKINNVETAMVNRTISTTLSSDLV</sequence>
<proteinExistence type="predicted"/>